<feature type="signal peptide" evidence="8">
    <location>
        <begin position="1"/>
        <end position="19"/>
    </location>
</feature>
<feature type="chain" id="PRO_5005188493" description="Lipid desaturase domain-containing protein" evidence="8">
    <location>
        <begin position="20"/>
        <end position="350"/>
    </location>
</feature>
<dbReference type="UniPathway" id="UPA00199"/>
<keyword evidence="3 7" id="KW-0812">Transmembrane</keyword>
<evidence type="ECO:0000313" key="10">
    <source>
        <dbReference type="EMBL" id="CEM05794.1"/>
    </source>
</evidence>
<sequence length="350" mass="38784">MAAMLLCLLVATTSVGVLGFVPPSVTPTRAKQGMWPLSVPRASRQPATSASPSSVVEDALGVVNGESNIRYTDYVETASFPPESSVLSTAEVSEESAAPAAPKRRRPLSKDPQLIVEGDSTQVTPYQQLVTYGTLALALAAIAQALVSDASNPALMSLMVPFALLFGDLFSGVFHWAVDNYGNKNTPVFGSVIEGFQGHHKYPWTITYRPFANNVYKICYGVLLIMATTFILQAPPAVRVFMTVFGLSQVMAQEFHKYSHMTKPPIIVQRLQGMGLMLPRKEHGLHHSEPFEGHYSILFGWFNPLLDHSQVFRLMERAIYKWNGHMPNSWKLDERLRQEQVDMIEGSQRT</sequence>
<keyword evidence="11" id="KW-1185">Reference proteome</keyword>
<organism evidence="10 11">
    <name type="scientific">Vitrella brassicaformis (strain CCMP3155)</name>
    <dbReference type="NCBI Taxonomy" id="1169540"/>
    <lineage>
        <taxon>Eukaryota</taxon>
        <taxon>Sar</taxon>
        <taxon>Alveolata</taxon>
        <taxon>Colpodellida</taxon>
        <taxon>Vitrellaceae</taxon>
        <taxon>Vitrella</taxon>
    </lineage>
</organism>
<dbReference type="PANTHER" id="PTHR48140:SF1">
    <property type="entry name" value="FATTY ACID DESATURASE 4, CHLOROPLASTIC-RELATED"/>
    <property type="match status" value="1"/>
</dbReference>
<dbReference type="EMBL" id="CDMY01000364">
    <property type="protein sequence ID" value="CEM05794.1"/>
    <property type="molecule type" value="Genomic_DNA"/>
</dbReference>
<evidence type="ECO:0000256" key="8">
    <source>
        <dbReference type="SAM" id="SignalP"/>
    </source>
</evidence>
<dbReference type="OMA" id="ESNAWKL"/>
<accession>A0A0G4F217</accession>
<dbReference type="Proteomes" id="UP000041254">
    <property type="component" value="Unassembled WGS sequence"/>
</dbReference>
<feature type="transmembrane region" description="Helical" evidence="7">
    <location>
        <begin position="215"/>
        <end position="232"/>
    </location>
</feature>
<dbReference type="InterPro" id="IPR019547">
    <property type="entry name" value="Lipid_desat"/>
</dbReference>
<comment type="subcellular location">
    <subcellularLocation>
        <location evidence="1">Membrane</location>
        <topology evidence="1">Multi-pass membrane protein</topology>
    </subcellularLocation>
</comment>
<dbReference type="InParanoid" id="A0A0G4F217"/>
<protein>
    <recommendedName>
        <fullName evidence="9">Lipid desaturase domain-containing protein</fullName>
    </recommendedName>
</protein>
<dbReference type="GO" id="GO:0016020">
    <property type="term" value="C:membrane"/>
    <property type="evidence" value="ECO:0007669"/>
    <property type="project" value="UniProtKB-SubCell"/>
</dbReference>
<feature type="transmembrane region" description="Helical" evidence="7">
    <location>
        <begin position="154"/>
        <end position="178"/>
    </location>
</feature>
<evidence type="ECO:0000256" key="4">
    <source>
        <dbReference type="ARBA" id="ARBA00022989"/>
    </source>
</evidence>
<evidence type="ECO:0000259" key="9">
    <source>
        <dbReference type="Pfam" id="PF10520"/>
    </source>
</evidence>
<feature type="region of interest" description="Disordered" evidence="6">
    <location>
        <begin position="91"/>
        <end position="112"/>
    </location>
</feature>
<evidence type="ECO:0000256" key="7">
    <source>
        <dbReference type="SAM" id="Phobius"/>
    </source>
</evidence>
<dbReference type="OrthoDB" id="5103at2759"/>
<dbReference type="InterPro" id="IPR052864">
    <property type="entry name" value="Chloroplast_FAD_CarF"/>
</dbReference>
<evidence type="ECO:0000256" key="2">
    <source>
        <dbReference type="ARBA" id="ARBA00007620"/>
    </source>
</evidence>
<dbReference type="GO" id="GO:0006631">
    <property type="term" value="P:fatty acid metabolic process"/>
    <property type="evidence" value="ECO:0007669"/>
    <property type="project" value="UniProtKB-UniPathway"/>
</dbReference>
<dbReference type="Pfam" id="PF10520">
    <property type="entry name" value="Lipid_desat"/>
    <property type="match status" value="1"/>
</dbReference>
<evidence type="ECO:0000256" key="1">
    <source>
        <dbReference type="ARBA" id="ARBA00004141"/>
    </source>
</evidence>
<dbReference type="AlphaFoldDB" id="A0A0G4F217"/>
<evidence type="ECO:0000256" key="3">
    <source>
        <dbReference type="ARBA" id="ARBA00022692"/>
    </source>
</evidence>
<name>A0A0G4F217_VITBC</name>
<keyword evidence="4 7" id="KW-1133">Transmembrane helix</keyword>
<reference evidence="10 11" key="1">
    <citation type="submission" date="2014-11" db="EMBL/GenBank/DDBJ databases">
        <authorList>
            <person name="Zhu J."/>
            <person name="Qi W."/>
            <person name="Song R."/>
        </authorList>
    </citation>
    <scope>NUCLEOTIDE SEQUENCE [LARGE SCALE GENOMIC DNA]</scope>
</reference>
<evidence type="ECO:0000256" key="5">
    <source>
        <dbReference type="ARBA" id="ARBA00023136"/>
    </source>
</evidence>
<feature type="compositionally biased region" description="Low complexity" evidence="6">
    <location>
        <begin position="91"/>
        <end position="101"/>
    </location>
</feature>
<evidence type="ECO:0000313" key="11">
    <source>
        <dbReference type="Proteomes" id="UP000041254"/>
    </source>
</evidence>
<dbReference type="STRING" id="1169540.A0A0G4F217"/>
<proteinExistence type="inferred from homology"/>
<keyword evidence="8" id="KW-0732">Signal</keyword>
<evidence type="ECO:0000256" key="6">
    <source>
        <dbReference type="SAM" id="MobiDB-lite"/>
    </source>
</evidence>
<keyword evidence="5 7" id="KW-0472">Membrane</keyword>
<feature type="transmembrane region" description="Helical" evidence="7">
    <location>
        <begin position="129"/>
        <end position="147"/>
    </location>
</feature>
<comment type="similarity">
    <text evidence="2">Belongs to the fatty acid desaturase CarF family.</text>
</comment>
<gene>
    <name evidence="10" type="ORF">Vbra_14329</name>
</gene>
<feature type="domain" description="Lipid desaturase" evidence="9">
    <location>
        <begin position="165"/>
        <end position="330"/>
    </location>
</feature>
<dbReference type="PANTHER" id="PTHR48140">
    <property type="entry name" value="FATTY ACID DESATURASE 4, CHLOROPLASTIC-RELATED"/>
    <property type="match status" value="1"/>
</dbReference>
<dbReference type="VEuPathDB" id="CryptoDB:Vbra_14329"/>